<sequence>MNNFQLEKIINKKLNNHLFHDVIPNGLQIEGTKYIKKIITGVSICQKLINIAIKKNAQAIIVHHGFFWKNECSKIIKNKKKRLKSILENNINIYNWHLPLDIHKTLGNNIQIANQLNINVLGKISDLILWGKFNSPISVLNLFNKIHNKFKRKPLCFQHNKNNIINNIAWCSGKGQDFIKNIHEFNIDAFLTGEVSEDTLHYAYENKIHFFSAGHYATERYGIQALGIWLMKKYNLDIEFIELYNPV</sequence>
<feature type="binding site" evidence="4">
    <location>
        <position position="215"/>
    </location>
    <ligand>
        <name>a divalent metal cation</name>
        <dbReference type="ChEBI" id="CHEBI:60240"/>
        <label>2</label>
    </ligand>
</feature>
<dbReference type="Proteomes" id="UP000298603">
    <property type="component" value="Chromosome"/>
</dbReference>
<dbReference type="PANTHER" id="PTHR13799">
    <property type="entry name" value="NGG1 INTERACTING FACTOR 3"/>
    <property type="match status" value="1"/>
</dbReference>
<protein>
    <recommendedName>
        <fullName evidence="2">GTP cyclohydrolase 1 type 2 homolog</fullName>
    </recommendedName>
</protein>
<evidence type="ECO:0000256" key="1">
    <source>
        <dbReference type="ARBA" id="ARBA00006964"/>
    </source>
</evidence>
<keyword evidence="6" id="KW-1185">Reference proteome</keyword>
<evidence type="ECO:0000256" key="4">
    <source>
        <dbReference type="PIRSR" id="PIRSR602678-1"/>
    </source>
</evidence>
<feature type="binding site" evidence="4">
    <location>
        <position position="219"/>
    </location>
    <ligand>
        <name>a divalent metal cation</name>
        <dbReference type="ChEBI" id="CHEBI:60240"/>
        <label>1</label>
    </ligand>
</feature>
<evidence type="ECO:0000256" key="2">
    <source>
        <dbReference type="ARBA" id="ARBA00022112"/>
    </source>
</evidence>
<dbReference type="Pfam" id="PF01784">
    <property type="entry name" value="DUF34_NIF3"/>
    <property type="match status" value="1"/>
</dbReference>
<proteinExistence type="inferred from homology"/>
<dbReference type="RefSeq" id="WP_158349466.1">
    <property type="nucleotide sequence ID" value="NZ_CP032996.1"/>
</dbReference>
<dbReference type="PANTHER" id="PTHR13799:SF14">
    <property type="entry name" value="GTP CYCLOHYDROLASE 1 TYPE 2 HOMOLOG"/>
    <property type="match status" value="1"/>
</dbReference>
<dbReference type="GO" id="GO:0046872">
    <property type="term" value="F:metal ion binding"/>
    <property type="evidence" value="ECO:0007669"/>
    <property type="project" value="UniProtKB-KW"/>
</dbReference>
<evidence type="ECO:0000313" key="5">
    <source>
        <dbReference type="EMBL" id="QCI27202.1"/>
    </source>
</evidence>
<dbReference type="InterPro" id="IPR036069">
    <property type="entry name" value="DUF34/NIF3_sf"/>
</dbReference>
<dbReference type="InterPro" id="IPR002678">
    <property type="entry name" value="DUF34/NIF3"/>
</dbReference>
<dbReference type="FunFam" id="3.40.1390.30:FF:000002">
    <property type="entry name" value="Nif3-like dinuclear metal center protein"/>
    <property type="match status" value="1"/>
</dbReference>
<feature type="binding site" evidence="4">
    <location>
        <position position="63"/>
    </location>
    <ligand>
        <name>a divalent metal cation</name>
        <dbReference type="ChEBI" id="CHEBI:60240"/>
        <label>1</label>
    </ligand>
</feature>
<feature type="binding site" evidence="4">
    <location>
        <position position="64"/>
    </location>
    <ligand>
        <name>a divalent metal cation</name>
        <dbReference type="ChEBI" id="CHEBI:60240"/>
        <label>2</label>
    </ligand>
</feature>
<evidence type="ECO:0000313" key="6">
    <source>
        <dbReference type="Proteomes" id="UP000298603"/>
    </source>
</evidence>
<feature type="binding site" evidence="4">
    <location>
        <position position="101"/>
    </location>
    <ligand>
        <name>a divalent metal cation</name>
        <dbReference type="ChEBI" id="CHEBI:60240"/>
        <label>1</label>
    </ligand>
</feature>
<keyword evidence="3 4" id="KW-0479">Metal-binding</keyword>
<dbReference type="Gene3D" id="3.40.1390.30">
    <property type="entry name" value="NIF3 (NGG1p interacting factor 3)-like"/>
    <property type="match status" value="2"/>
</dbReference>
<reference evidence="5 6" key="1">
    <citation type="submission" date="2018-10" db="EMBL/GenBank/DDBJ databases">
        <title>Comparative functional genomics of the obligate endosymbiont Buchnera aphidicola.</title>
        <authorList>
            <person name="Chong R.A."/>
        </authorList>
    </citation>
    <scope>NUCLEOTIDE SEQUENCE [LARGE SCALE GENOMIC DNA]</scope>
    <source>
        <strain evidence="5 6">Tma</strain>
    </source>
</reference>
<evidence type="ECO:0000256" key="3">
    <source>
        <dbReference type="ARBA" id="ARBA00022723"/>
    </source>
</evidence>
<comment type="similarity">
    <text evidence="1">Belongs to the GTP cyclohydrolase I type 2/NIF3 family.</text>
</comment>
<dbReference type="EMBL" id="CP032996">
    <property type="protein sequence ID" value="QCI27202.1"/>
    <property type="molecule type" value="Genomic_DNA"/>
</dbReference>
<dbReference type="SUPFAM" id="SSF102705">
    <property type="entry name" value="NIF3 (NGG1p interacting factor 3)-like"/>
    <property type="match status" value="1"/>
</dbReference>
<dbReference type="AlphaFoldDB" id="A0A4D6YDR1"/>
<name>A0A4D6YDR1_9GAMM</name>
<accession>A0A4D6YDR1</accession>
<organism evidence="5 6">
    <name type="scientific">Buchnera aphidicola</name>
    <name type="common">Therioaphis trifolii</name>
    <dbReference type="NCBI Taxonomy" id="1241884"/>
    <lineage>
        <taxon>Bacteria</taxon>
        <taxon>Pseudomonadati</taxon>
        <taxon>Pseudomonadota</taxon>
        <taxon>Gammaproteobacteria</taxon>
        <taxon>Enterobacterales</taxon>
        <taxon>Erwiniaceae</taxon>
        <taxon>Buchnera</taxon>
    </lineage>
</organism>
<gene>
    <name evidence="5" type="ORF">D9V81_01045</name>
</gene>
<dbReference type="GO" id="GO:0005737">
    <property type="term" value="C:cytoplasm"/>
    <property type="evidence" value="ECO:0007669"/>
    <property type="project" value="TreeGrafter"/>
</dbReference>
<dbReference type="NCBIfam" id="TIGR00486">
    <property type="entry name" value="YbgI_SA1388"/>
    <property type="match status" value="1"/>
</dbReference>
<dbReference type="OrthoDB" id="9800881at2"/>